<keyword evidence="2" id="KW-0067">ATP-binding</keyword>
<sequence length="262" mass="29786">MAIVPCLTFNLLPWRILSSAVSIKERIMVNPAYYGLENAEVEMLNSYLSRLVQTTFEDVEDSGCIKIDGENVEPLVLGTIASQYYLSSMTISICFCISYLVLQKMMNFPCGITSIIGRVRYIVDKNALDDPHGKANLLFHTHFSQLESPISDYVTDLKSVLGQMDGFQPQLLACIFCKWSCRAYGSKRILRCKYFIHALSLQIKRVLREDHETYADLHHSTLIGQDRFQGMKLMLVSDCYVGFEKKHSVEELVESQQIEAGN</sequence>
<dbReference type="Pfam" id="PF02889">
    <property type="entry name" value="Sec63"/>
    <property type="match status" value="1"/>
</dbReference>
<dbReference type="InterPro" id="IPR057842">
    <property type="entry name" value="WH_MER3"/>
</dbReference>
<evidence type="ECO:0000259" key="4">
    <source>
        <dbReference type="Pfam" id="PF02889"/>
    </source>
</evidence>
<dbReference type="SUPFAM" id="SSF158702">
    <property type="entry name" value="Sec63 N-terminal domain-like"/>
    <property type="match status" value="1"/>
</dbReference>
<feature type="domain" description="MER3 helicase-like winged helix" evidence="5">
    <location>
        <begin position="25"/>
        <end position="68"/>
    </location>
</feature>
<dbReference type="AlphaFoldDB" id="A0A6N2N0K1"/>
<feature type="chain" id="PRO_5026765943" evidence="3">
    <location>
        <begin position="19"/>
        <end position="262"/>
    </location>
</feature>
<keyword evidence="2" id="KW-0547">Nucleotide-binding</keyword>
<name>A0A6N2N0K1_SALVM</name>
<keyword evidence="3" id="KW-0732">Signal</keyword>
<keyword evidence="1" id="KW-0378">Hydrolase</keyword>
<dbReference type="Gene3D" id="1.10.3380.10">
    <property type="entry name" value="Sec63 N-terminal domain-like domain"/>
    <property type="match status" value="1"/>
</dbReference>
<evidence type="ECO:0000256" key="1">
    <source>
        <dbReference type="ARBA" id="ARBA00022801"/>
    </source>
</evidence>
<feature type="domain" description="SEC63" evidence="4">
    <location>
        <begin position="117"/>
        <end position="163"/>
    </location>
</feature>
<dbReference type="InterPro" id="IPR036388">
    <property type="entry name" value="WH-like_DNA-bd_sf"/>
</dbReference>
<evidence type="ECO:0000259" key="5">
    <source>
        <dbReference type="Pfam" id="PF23445"/>
    </source>
</evidence>
<dbReference type="Pfam" id="PF23445">
    <property type="entry name" value="WHD_SNRNP200"/>
    <property type="match status" value="1"/>
</dbReference>
<proteinExistence type="predicted"/>
<dbReference type="InterPro" id="IPR004179">
    <property type="entry name" value="Sec63-dom"/>
</dbReference>
<dbReference type="EMBL" id="CAADRP010002054">
    <property type="protein sequence ID" value="VFU60387.1"/>
    <property type="molecule type" value="Genomic_DNA"/>
</dbReference>
<gene>
    <name evidence="6" type="ORF">SVIM_LOCUS447755</name>
</gene>
<evidence type="ECO:0000256" key="3">
    <source>
        <dbReference type="SAM" id="SignalP"/>
    </source>
</evidence>
<keyword evidence="2" id="KW-0347">Helicase</keyword>
<protein>
    <submittedName>
        <fullName evidence="6">Uncharacterized protein</fullName>
    </submittedName>
</protein>
<reference evidence="6" key="1">
    <citation type="submission" date="2019-03" db="EMBL/GenBank/DDBJ databases">
        <authorList>
            <person name="Mank J."/>
            <person name="Almeida P."/>
        </authorList>
    </citation>
    <scope>NUCLEOTIDE SEQUENCE</scope>
    <source>
        <strain evidence="6">78183</strain>
    </source>
</reference>
<dbReference type="GO" id="GO:0004386">
    <property type="term" value="F:helicase activity"/>
    <property type="evidence" value="ECO:0007669"/>
    <property type="project" value="UniProtKB-KW"/>
</dbReference>
<feature type="signal peptide" evidence="3">
    <location>
        <begin position="1"/>
        <end position="18"/>
    </location>
</feature>
<organism evidence="6">
    <name type="scientific">Salix viminalis</name>
    <name type="common">Common osier</name>
    <name type="synonym">Basket willow</name>
    <dbReference type="NCBI Taxonomy" id="40686"/>
    <lineage>
        <taxon>Eukaryota</taxon>
        <taxon>Viridiplantae</taxon>
        <taxon>Streptophyta</taxon>
        <taxon>Embryophyta</taxon>
        <taxon>Tracheophyta</taxon>
        <taxon>Spermatophyta</taxon>
        <taxon>Magnoliopsida</taxon>
        <taxon>eudicotyledons</taxon>
        <taxon>Gunneridae</taxon>
        <taxon>Pentapetalae</taxon>
        <taxon>rosids</taxon>
        <taxon>fabids</taxon>
        <taxon>Malpighiales</taxon>
        <taxon>Salicaceae</taxon>
        <taxon>Saliceae</taxon>
        <taxon>Salix</taxon>
    </lineage>
</organism>
<accession>A0A6N2N0K1</accession>
<evidence type="ECO:0000256" key="2">
    <source>
        <dbReference type="ARBA" id="ARBA00022806"/>
    </source>
</evidence>
<evidence type="ECO:0000313" key="6">
    <source>
        <dbReference type="EMBL" id="VFU60387.1"/>
    </source>
</evidence>
<dbReference type="Gene3D" id="1.10.10.10">
    <property type="entry name" value="Winged helix-like DNA-binding domain superfamily/Winged helix DNA-binding domain"/>
    <property type="match status" value="1"/>
</dbReference>